<reference evidence="1" key="1">
    <citation type="submission" date="2014-11" db="EMBL/GenBank/DDBJ databases">
        <authorList>
            <person name="Amaro Gonzalez C."/>
        </authorList>
    </citation>
    <scope>NUCLEOTIDE SEQUENCE</scope>
</reference>
<protein>
    <submittedName>
        <fullName evidence="1">Uncharacterized protein</fullName>
    </submittedName>
</protein>
<reference evidence="1" key="2">
    <citation type="journal article" date="2015" name="Fish Shellfish Immunol.">
        <title>Early steps in the European eel (Anguilla anguilla)-Vibrio vulnificus interaction in the gills: Role of the RtxA13 toxin.</title>
        <authorList>
            <person name="Callol A."/>
            <person name="Pajuelo D."/>
            <person name="Ebbesson L."/>
            <person name="Teles M."/>
            <person name="MacKenzie S."/>
            <person name="Amaro C."/>
        </authorList>
    </citation>
    <scope>NUCLEOTIDE SEQUENCE</scope>
</reference>
<organism evidence="1">
    <name type="scientific">Anguilla anguilla</name>
    <name type="common">European freshwater eel</name>
    <name type="synonym">Muraena anguilla</name>
    <dbReference type="NCBI Taxonomy" id="7936"/>
    <lineage>
        <taxon>Eukaryota</taxon>
        <taxon>Metazoa</taxon>
        <taxon>Chordata</taxon>
        <taxon>Craniata</taxon>
        <taxon>Vertebrata</taxon>
        <taxon>Euteleostomi</taxon>
        <taxon>Actinopterygii</taxon>
        <taxon>Neopterygii</taxon>
        <taxon>Teleostei</taxon>
        <taxon>Anguilliformes</taxon>
        <taxon>Anguillidae</taxon>
        <taxon>Anguilla</taxon>
    </lineage>
</organism>
<proteinExistence type="predicted"/>
<name>A0A0E9UKG2_ANGAN</name>
<dbReference type="EMBL" id="GBXM01043119">
    <property type="protein sequence ID" value="JAH65458.1"/>
    <property type="molecule type" value="Transcribed_RNA"/>
</dbReference>
<dbReference type="AlphaFoldDB" id="A0A0E9UKG2"/>
<sequence length="41" mass="5118">MYQALWNQFYIYKMTVLQKKIKNTAYQKKKNITENFEKRGK</sequence>
<evidence type="ECO:0000313" key="1">
    <source>
        <dbReference type="EMBL" id="JAH65458.1"/>
    </source>
</evidence>
<accession>A0A0E9UKG2</accession>